<dbReference type="EMBL" id="JACOFW010000030">
    <property type="protein sequence ID" value="MBC3809313.1"/>
    <property type="molecule type" value="Genomic_DNA"/>
</dbReference>
<evidence type="ECO:0000256" key="1">
    <source>
        <dbReference type="SAM" id="Phobius"/>
    </source>
</evidence>
<name>A0ABR6X8P5_9BURK</name>
<sequence>MLREKLFLSMASLMLSLLASLACLPLFAAIFQNRAIAGQFGTAVIFLLPVLSLSLLWRANPASHYDLRRFCFLGWATLLCLIGVSNFVLVQDQANSNNTVLMVGIVCAAISMHAAKKAQKLASR</sequence>
<dbReference type="PROSITE" id="PS51257">
    <property type="entry name" value="PROKAR_LIPOPROTEIN"/>
    <property type="match status" value="1"/>
</dbReference>
<dbReference type="Proteomes" id="UP000648257">
    <property type="component" value="Unassembled WGS sequence"/>
</dbReference>
<protein>
    <recommendedName>
        <fullName evidence="4">Lipoprotein</fullName>
    </recommendedName>
</protein>
<keyword evidence="1" id="KW-1133">Transmembrane helix</keyword>
<keyword evidence="3" id="KW-1185">Reference proteome</keyword>
<feature type="transmembrane region" description="Helical" evidence="1">
    <location>
        <begin position="38"/>
        <end position="58"/>
    </location>
</feature>
<evidence type="ECO:0000313" key="2">
    <source>
        <dbReference type="EMBL" id="MBC3809313.1"/>
    </source>
</evidence>
<evidence type="ECO:0000313" key="3">
    <source>
        <dbReference type="Proteomes" id="UP000648257"/>
    </source>
</evidence>
<keyword evidence="1" id="KW-0472">Membrane</keyword>
<keyword evidence="1" id="KW-0812">Transmembrane</keyword>
<feature type="transmembrane region" description="Helical" evidence="1">
    <location>
        <begin position="70"/>
        <end position="90"/>
    </location>
</feature>
<comment type="caution">
    <text evidence="2">The sequence shown here is derived from an EMBL/GenBank/DDBJ whole genome shotgun (WGS) entry which is preliminary data.</text>
</comment>
<reference evidence="2 3" key="1">
    <citation type="submission" date="2020-08" db="EMBL/GenBank/DDBJ databases">
        <title>Novel species isolated from subtropical streams in China.</title>
        <authorList>
            <person name="Lu H."/>
        </authorList>
    </citation>
    <scope>NUCLEOTIDE SEQUENCE [LARGE SCALE GENOMIC DNA]</scope>
    <source>
        <strain evidence="2 3">KACC 16656</strain>
    </source>
</reference>
<feature type="transmembrane region" description="Helical" evidence="1">
    <location>
        <begin position="96"/>
        <end position="115"/>
    </location>
</feature>
<gene>
    <name evidence="2" type="ORF">H8K52_18390</name>
</gene>
<proteinExistence type="predicted"/>
<organism evidence="2 3">
    <name type="scientific">Undibacterium seohonense</name>
    <dbReference type="NCBI Taxonomy" id="1344950"/>
    <lineage>
        <taxon>Bacteria</taxon>
        <taxon>Pseudomonadati</taxon>
        <taxon>Pseudomonadota</taxon>
        <taxon>Betaproteobacteria</taxon>
        <taxon>Burkholderiales</taxon>
        <taxon>Oxalobacteraceae</taxon>
        <taxon>Undibacterium</taxon>
    </lineage>
</organism>
<evidence type="ECO:0008006" key="4">
    <source>
        <dbReference type="Google" id="ProtNLM"/>
    </source>
</evidence>
<accession>A0ABR6X8P5</accession>